<comment type="catalytic activity">
    <reaction evidence="13">
        <text>RNA(n) + a ribonucleoside 5'-triphosphate = RNA(n+1) + diphosphate</text>
        <dbReference type="Rhea" id="RHEA:21248"/>
        <dbReference type="Rhea" id="RHEA-COMP:14527"/>
        <dbReference type="Rhea" id="RHEA-COMP:17342"/>
        <dbReference type="ChEBI" id="CHEBI:33019"/>
        <dbReference type="ChEBI" id="CHEBI:61557"/>
        <dbReference type="ChEBI" id="CHEBI:140395"/>
        <dbReference type="EC" id="2.7.7.6"/>
    </reaction>
</comment>
<keyword evidence="5" id="KW-0808">Transferase</keyword>
<dbReference type="Gene3D" id="2.40.40.20">
    <property type="match status" value="1"/>
</dbReference>
<accession>A0AAN9HUN8</accession>
<dbReference type="AlphaFoldDB" id="A0AAN9HUN8"/>
<evidence type="ECO:0000256" key="4">
    <source>
        <dbReference type="ARBA" id="ARBA00022478"/>
    </source>
</evidence>
<dbReference type="InterPro" id="IPR007066">
    <property type="entry name" value="RNA_pol_Rpb1_3"/>
</dbReference>
<dbReference type="GO" id="GO:0003899">
    <property type="term" value="F:DNA-directed RNA polymerase activity"/>
    <property type="evidence" value="ECO:0007669"/>
    <property type="project" value="UniProtKB-EC"/>
</dbReference>
<proteinExistence type="inferred from homology"/>
<evidence type="ECO:0000256" key="8">
    <source>
        <dbReference type="ARBA" id="ARBA00022833"/>
    </source>
</evidence>
<evidence type="ECO:0000313" key="16">
    <source>
        <dbReference type="EMBL" id="KAK7252815.1"/>
    </source>
</evidence>
<dbReference type="Pfam" id="PF04990">
    <property type="entry name" value="RNA_pol_Rpb1_7"/>
    <property type="match status" value="1"/>
</dbReference>
<dbReference type="FunFam" id="1.10.274.100:FF:000001">
    <property type="entry name" value="DNA-directed RNA polymerase subunit"/>
    <property type="match status" value="1"/>
</dbReference>
<dbReference type="InterPro" id="IPR007081">
    <property type="entry name" value="RNA_pol_Rpb1_5"/>
</dbReference>
<comment type="caution">
    <text evidence="16">The sequence shown here is derived from an EMBL/GenBank/DDBJ whole genome shotgun (WGS) entry which is preliminary data.</text>
</comment>
<dbReference type="GO" id="GO:0046872">
    <property type="term" value="F:metal ion binding"/>
    <property type="evidence" value="ECO:0007669"/>
    <property type="project" value="UniProtKB-KW"/>
</dbReference>
<keyword evidence="8" id="KW-0862">Zinc</keyword>
<dbReference type="Gene3D" id="6.20.50.80">
    <property type="match status" value="1"/>
</dbReference>
<dbReference type="Pfam" id="PF05000">
    <property type="entry name" value="RNA_pol_Rpb1_4"/>
    <property type="match status" value="1"/>
</dbReference>
<keyword evidence="10" id="KW-0238">DNA-binding</keyword>
<dbReference type="Proteomes" id="UP001372338">
    <property type="component" value="Unassembled WGS sequence"/>
</dbReference>
<sequence>MNVAANHETYSSIQLVQQYIASYFDNDLYGLESPILSICSRLKGKAGRIRSNLMGKRGNFSARTIITHDPMLTLDEIGIPWSIALDLTYPEYVTPYNIERLKELVEYGPNPPPGKAGAKHIIRDDGERLDLRYADMKHLEPGYKALFTVERHLIDGDIVLSNHEPSLHKMSTMGHRIKVMPHSTFRFNPAVASLYNADFDRDEMNMHVPQSIQSRTEVLELMMASKCVLSPQSDRPVMGIDRDSLLACILITKRDTFITKDVFMNIMMWLEDFDWKVPIPAILKPEPLWTGKQVFNLIIPKVVSIVRYSSWHSESEMGSITPGDTMVRIEKGELLSGTLCKNTLGTSTGSLIYFICKMVGPDAAAKFLSNTQRLANYWLLQNAFSIGIDDTIVDASTMSVINQTTSHAKENVKQLMIDDWGKKLEAEPGQTMESFEKRVCQTLDQARDDAGNSVHRSSSKLNNLKAIVTAGSKGSFINMSKMTACVGQQKVEGKRIPYGFIDRTLPHFTKYDYGPESHGFVENSYVSGLTPQEFFFHAMGGRDELIDTELKLCETRYIQRRLVKAMEDIVVTYDGTVRNSMGDVVQFVYGEPELRLDPGEIVGCVAAQSIGGALNNFRSADVTLGVPRLQEIINVAKRINSPVISVYMKPEVGKTKEKAQSSQCDLQHTTLRSVTQATQVWYDPNPMNTIIEEDADLVKSYYEVHDEGVAVENLSPWLLRIELNREKMVDSNLSVAYIAEKIKDSNLSVAYIDENIEGLYPKLTCISNDENAEKPILLVRHASIVGYDLKADVLNLRDDLINIREDCVPDNIDRVFSMKLQTKLLPEITLRGIPNITKVSIRSTEVQKFDESEGCKLIEEWILDTEGADLRAVLCHEVIVDAKRTTTNNFVEVREVLGIEAARKVLLDELRAAVSFNGYNVDYRHLTVLCDIMTCRGDLMPITRHGINRKDTGPLMRCSFEETVATLLNAARYAETDHVMGVSESIMLGQLAPIGTAMSSSLYLKEDSETVLPSMDLDCLDSKTPLRQDLLMPPGHDPTSSTFIASTSPPAHPDLPISPTYNYVGSYSPSYPTSFTSPSPRYPPFR</sequence>
<evidence type="ECO:0000256" key="7">
    <source>
        <dbReference type="ARBA" id="ARBA00022723"/>
    </source>
</evidence>
<dbReference type="GO" id="GO:0006351">
    <property type="term" value="P:DNA-templated transcription"/>
    <property type="evidence" value="ECO:0007669"/>
    <property type="project" value="InterPro"/>
</dbReference>
<evidence type="ECO:0000256" key="13">
    <source>
        <dbReference type="ARBA" id="ARBA00048552"/>
    </source>
</evidence>
<dbReference type="CDD" id="cd02584">
    <property type="entry name" value="RNAP_II_Rpb1_C"/>
    <property type="match status" value="1"/>
</dbReference>
<evidence type="ECO:0000256" key="9">
    <source>
        <dbReference type="ARBA" id="ARBA00022842"/>
    </source>
</evidence>
<evidence type="ECO:0000259" key="15">
    <source>
        <dbReference type="SMART" id="SM00663"/>
    </source>
</evidence>
<keyword evidence="9" id="KW-0460">Magnesium</keyword>
<dbReference type="Gene3D" id="1.10.274.100">
    <property type="entry name" value="RNA polymerase Rpb1, domain 3"/>
    <property type="match status" value="1"/>
</dbReference>
<dbReference type="SUPFAM" id="SSF64484">
    <property type="entry name" value="beta and beta-prime subunits of DNA dependent RNA-polymerase"/>
    <property type="match status" value="1"/>
</dbReference>
<name>A0AAN9HUN8_CROPI</name>
<feature type="compositionally biased region" description="Polar residues" evidence="14">
    <location>
        <begin position="1038"/>
        <end position="1049"/>
    </location>
</feature>
<dbReference type="InterPro" id="IPR000722">
    <property type="entry name" value="RNA_pol_asu"/>
</dbReference>
<dbReference type="InterPro" id="IPR007083">
    <property type="entry name" value="RNA_pol_Rpb1_4"/>
</dbReference>
<dbReference type="InterPro" id="IPR042102">
    <property type="entry name" value="RNA_pol_Rpb1_3_sf"/>
</dbReference>
<dbReference type="EC" id="2.7.7.6" evidence="3"/>
<dbReference type="Gene3D" id="1.10.150.390">
    <property type="match status" value="1"/>
</dbReference>
<evidence type="ECO:0000256" key="10">
    <source>
        <dbReference type="ARBA" id="ARBA00023125"/>
    </source>
</evidence>
<keyword evidence="6" id="KW-0548">Nucleotidyltransferase</keyword>
<dbReference type="Gene3D" id="3.30.1490.180">
    <property type="entry name" value="RNA polymerase ii"/>
    <property type="match status" value="1"/>
</dbReference>
<keyword evidence="7" id="KW-0479">Metal-binding</keyword>
<dbReference type="InterPro" id="IPR038120">
    <property type="entry name" value="Rpb1_funnel_sf"/>
</dbReference>
<dbReference type="InterPro" id="IPR007073">
    <property type="entry name" value="RNA_pol_Rpb1_7"/>
</dbReference>
<keyword evidence="17" id="KW-1185">Reference proteome</keyword>
<feature type="domain" description="RNA polymerase N-terminal" evidence="15">
    <location>
        <begin position="1"/>
        <end position="252"/>
    </location>
</feature>
<evidence type="ECO:0000256" key="1">
    <source>
        <dbReference type="ARBA" id="ARBA00004123"/>
    </source>
</evidence>
<dbReference type="InterPro" id="IPR006592">
    <property type="entry name" value="RNA_pol_N"/>
</dbReference>
<dbReference type="SMART" id="SM00663">
    <property type="entry name" value="RPOLA_N"/>
    <property type="match status" value="1"/>
</dbReference>
<dbReference type="PANTHER" id="PTHR19376">
    <property type="entry name" value="DNA-DIRECTED RNA POLYMERASE"/>
    <property type="match status" value="1"/>
</dbReference>
<comment type="subcellular location">
    <subcellularLocation>
        <location evidence="1">Nucleus</location>
    </subcellularLocation>
</comment>
<dbReference type="FunFam" id="1.10.150.390:FF:000001">
    <property type="entry name" value="DNA-directed RNA polymerase subunit"/>
    <property type="match status" value="1"/>
</dbReference>
<reference evidence="16 17" key="1">
    <citation type="submission" date="2024-01" db="EMBL/GenBank/DDBJ databases">
        <title>The genomes of 5 underutilized Papilionoideae crops provide insights into root nodulation and disease resistanc.</title>
        <authorList>
            <person name="Yuan L."/>
        </authorList>
    </citation>
    <scope>NUCLEOTIDE SEQUENCE [LARGE SCALE GENOMIC DNA]</scope>
    <source>
        <strain evidence="16">ZHUSHIDOU_FW_LH</strain>
        <tissue evidence="16">Leaf</tissue>
    </source>
</reference>
<dbReference type="Gene3D" id="3.30.1360.140">
    <property type="match status" value="1"/>
</dbReference>
<dbReference type="InterPro" id="IPR038593">
    <property type="entry name" value="RNA_pol_Rpb1_7_sf"/>
</dbReference>
<dbReference type="FunFam" id="2.40.40.20:FF:000019">
    <property type="entry name" value="DNA-directed RNA polymerase II subunit RPB1"/>
    <property type="match status" value="1"/>
</dbReference>
<comment type="similarity">
    <text evidence="2">Belongs to the RNA polymerase beta' chain family.</text>
</comment>
<evidence type="ECO:0000313" key="17">
    <source>
        <dbReference type="Proteomes" id="UP001372338"/>
    </source>
</evidence>
<dbReference type="InterPro" id="IPR045867">
    <property type="entry name" value="DNA-dir_RpoC_beta_prime"/>
</dbReference>
<evidence type="ECO:0000256" key="3">
    <source>
        <dbReference type="ARBA" id="ARBA00012418"/>
    </source>
</evidence>
<feature type="region of interest" description="Disordered" evidence="14">
    <location>
        <begin position="1030"/>
        <end position="1051"/>
    </location>
</feature>
<evidence type="ECO:0000256" key="2">
    <source>
        <dbReference type="ARBA" id="ARBA00006460"/>
    </source>
</evidence>
<keyword evidence="4" id="KW-0240">DNA-directed RNA polymerase</keyword>
<dbReference type="Gene3D" id="6.10.250.2940">
    <property type="match status" value="1"/>
</dbReference>
<protein>
    <recommendedName>
        <fullName evidence="3">DNA-directed RNA polymerase</fullName>
        <ecNumber evidence="3">2.7.7.6</ecNumber>
    </recommendedName>
</protein>
<keyword evidence="11" id="KW-0804">Transcription</keyword>
<evidence type="ECO:0000256" key="14">
    <source>
        <dbReference type="SAM" id="MobiDB-lite"/>
    </source>
</evidence>
<keyword evidence="12" id="KW-0539">Nucleus</keyword>
<evidence type="ECO:0000256" key="11">
    <source>
        <dbReference type="ARBA" id="ARBA00023163"/>
    </source>
</evidence>
<gene>
    <name evidence="16" type="ORF">RIF29_37032</name>
</gene>
<dbReference type="GO" id="GO:0003677">
    <property type="term" value="F:DNA binding"/>
    <property type="evidence" value="ECO:0007669"/>
    <property type="project" value="UniProtKB-KW"/>
</dbReference>
<dbReference type="GO" id="GO:0005665">
    <property type="term" value="C:RNA polymerase II, core complex"/>
    <property type="evidence" value="ECO:0007669"/>
    <property type="project" value="TreeGrafter"/>
</dbReference>
<dbReference type="Gene3D" id="1.10.132.30">
    <property type="match status" value="1"/>
</dbReference>
<evidence type="ECO:0000256" key="6">
    <source>
        <dbReference type="ARBA" id="ARBA00022695"/>
    </source>
</evidence>
<dbReference type="Pfam" id="PF00623">
    <property type="entry name" value="RNA_pol_Rpb1_2"/>
    <property type="match status" value="1"/>
</dbReference>
<evidence type="ECO:0000256" key="12">
    <source>
        <dbReference type="ARBA" id="ARBA00023242"/>
    </source>
</evidence>
<evidence type="ECO:0000256" key="5">
    <source>
        <dbReference type="ARBA" id="ARBA00022679"/>
    </source>
</evidence>
<organism evidence="16 17">
    <name type="scientific">Crotalaria pallida</name>
    <name type="common">Smooth rattlebox</name>
    <name type="synonym">Crotalaria striata</name>
    <dbReference type="NCBI Taxonomy" id="3830"/>
    <lineage>
        <taxon>Eukaryota</taxon>
        <taxon>Viridiplantae</taxon>
        <taxon>Streptophyta</taxon>
        <taxon>Embryophyta</taxon>
        <taxon>Tracheophyta</taxon>
        <taxon>Spermatophyta</taxon>
        <taxon>Magnoliopsida</taxon>
        <taxon>eudicotyledons</taxon>
        <taxon>Gunneridae</taxon>
        <taxon>Pentapetalae</taxon>
        <taxon>rosids</taxon>
        <taxon>fabids</taxon>
        <taxon>Fabales</taxon>
        <taxon>Fabaceae</taxon>
        <taxon>Papilionoideae</taxon>
        <taxon>50 kb inversion clade</taxon>
        <taxon>genistoids sensu lato</taxon>
        <taxon>core genistoids</taxon>
        <taxon>Crotalarieae</taxon>
        <taxon>Crotalaria</taxon>
    </lineage>
</organism>
<dbReference type="Pfam" id="PF04983">
    <property type="entry name" value="RNA_pol_Rpb1_3"/>
    <property type="match status" value="1"/>
</dbReference>
<dbReference type="Pfam" id="PF04998">
    <property type="entry name" value="RNA_pol_Rpb1_5"/>
    <property type="match status" value="1"/>
</dbReference>
<dbReference type="EMBL" id="JAYWIO010000007">
    <property type="protein sequence ID" value="KAK7252815.1"/>
    <property type="molecule type" value="Genomic_DNA"/>
</dbReference>
<dbReference type="PANTHER" id="PTHR19376:SF37">
    <property type="entry name" value="DNA-DIRECTED RNA POLYMERASE II SUBUNIT RPB1"/>
    <property type="match status" value="1"/>
</dbReference>